<dbReference type="Gene3D" id="3.40.50.300">
    <property type="entry name" value="P-loop containing nucleotide triphosphate hydrolases"/>
    <property type="match status" value="1"/>
</dbReference>
<evidence type="ECO:0000259" key="4">
    <source>
        <dbReference type="PROSITE" id="PS50893"/>
    </source>
</evidence>
<gene>
    <name evidence="5" type="ORF">ACFQ4A_13445</name>
</gene>
<dbReference type="InterPro" id="IPR017871">
    <property type="entry name" value="ABC_transporter-like_CS"/>
</dbReference>
<name>A0ABW3ZX89_9BACI</name>
<evidence type="ECO:0000256" key="3">
    <source>
        <dbReference type="ARBA" id="ARBA00022840"/>
    </source>
</evidence>
<dbReference type="SMART" id="SM00382">
    <property type="entry name" value="AAA"/>
    <property type="match status" value="1"/>
</dbReference>
<proteinExistence type="predicted"/>
<keyword evidence="3 5" id="KW-0067">ATP-binding</keyword>
<keyword evidence="1" id="KW-0813">Transport</keyword>
<dbReference type="SUPFAM" id="SSF52540">
    <property type="entry name" value="P-loop containing nucleoside triphosphate hydrolases"/>
    <property type="match status" value="1"/>
</dbReference>
<dbReference type="Pfam" id="PF00005">
    <property type="entry name" value="ABC_tran"/>
    <property type="match status" value="1"/>
</dbReference>
<dbReference type="InterPro" id="IPR003593">
    <property type="entry name" value="AAA+_ATPase"/>
</dbReference>
<dbReference type="InterPro" id="IPR003439">
    <property type="entry name" value="ABC_transporter-like_ATP-bd"/>
</dbReference>
<dbReference type="PROSITE" id="PS00211">
    <property type="entry name" value="ABC_TRANSPORTER_1"/>
    <property type="match status" value="1"/>
</dbReference>
<dbReference type="Proteomes" id="UP001597178">
    <property type="component" value="Unassembled WGS sequence"/>
</dbReference>
<comment type="caution">
    <text evidence="5">The sequence shown here is derived from an EMBL/GenBank/DDBJ whole genome shotgun (WGS) entry which is preliminary data.</text>
</comment>
<dbReference type="RefSeq" id="WP_382401431.1">
    <property type="nucleotide sequence ID" value="NZ_JBHTNH010000028.1"/>
</dbReference>
<dbReference type="PANTHER" id="PTHR42781">
    <property type="entry name" value="SPERMIDINE/PUTRESCINE IMPORT ATP-BINDING PROTEIN POTA"/>
    <property type="match status" value="1"/>
</dbReference>
<organism evidence="5 6">
    <name type="scientific">Lentibacillus salinarum</name>
    <dbReference type="NCBI Taxonomy" id="446820"/>
    <lineage>
        <taxon>Bacteria</taxon>
        <taxon>Bacillati</taxon>
        <taxon>Bacillota</taxon>
        <taxon>Bacilli</taxon>
        <taxon>Bacillales</taxon>
        <taxon>Bacillaceae</taxon>
        <taxon>Lentibacillus</taxon>
    </lineage>
</organism>
<dbReference type="GO" id="GO:0005524">
    <property type="term" value="F:ATP binding"/>
    <property type="evidence" value="ECO:0007669"/>
    <property type="project" value="UniProtKB-KW"/>
</dbReference>
<keyword evidence="6" id="KW-1185">Reference proteome</keyword>
<evidence type="ECO:0000256" key="1">
    <source>
        <dbReference type="ARBA" id="ARBA00022448"/>
    </source>
</evidence>
<evidence type="ECO:0000313" key="6">
    <source>
        <dbReference type="Proteomes" id="UP001597178"/>
    </source>
</evidence>
<protein>
    <submittedName>
        <fullName evidence="5">ATP-binding cassette domain-containing protein</fullName>
    </submittedName>
</protein>
<sequence length="206" mass="23202">MLTVNIQKKLPSFSLDAQFDVERNIVVLFGPSGAGKTTILNCIAGIDQPDSGHITLNGRHLFQTHAKPVPIAKRNIGYLFQDYALFPHMTVDKNIRYGLKNERLLHHLSALTGIDHLRPKYPQQISGGEKQRVALVRALVTQPETLLLDEPFSSLDHETRVECQDELLRLHSTWDIPILLVTHDAEEAGKLGDRILHIDQGQLVRK</sequence>
<dbReference type="InterPro" id="IPR050093">
    <property type="entry name" value="ABC_SmlMolc_Importer"/>
</dbReference>
<evidence type="ECO:0000256" key="2">
    <source>
        <dbReference type="ARBA" id="ARBA00022741"/>
    </source>
</evidence>
<feature type="domain" description="ABC transporter" evidence="4">
    <location>
        <begin position="1"/>
        <end position="206"/>
    </location>
</feature>
<reference evidence="6" key="1">
    <citation type="journal article" date="2019" name="Int. J. Syst. Evol. Microbiol.">
        <title>The Global Catalogue of Microorganisms (GCM) 10K type strain sequencing project: providing services to taxonomists for standard genome sequencing and annotation.</title>
        <authorList>
            <consortium name="The Broad Institute Genomics Platform"/>
            <consortium name="The Broad Institute Genome Sequencing Center for Infectious Disease"/>
            <person name="Wu L."/>
            <person name="Ma J."/>
        </authorList>
    </citation>
    <scope>NUCLEOTIDE SEQUENCE [LARGE SCALE GENOMIC DNA]</scope>
    <source>
        <strain evidence="6">CCUG 54822</strain>
    </source>
</reference>
<keyword evidence="2" id="KW-0547">Nucleotide-binding</keyword>
<dbReference type="PROSITE" id="PS50893">
    <property type="entry name" value="ABC_TRANSPORTER_2"/>
    <property type="match status" value="1"/>
</dbReference>
<dbReference type="InterPro" id="IPR027417">
    <property type="entry name" value="P-loop_NTPase"/>
</dbReference>
<accession>A0ABW3ZX89</accession>
<dbReference type="EMBL" id="JBHTNH010000028">
    <property type="protein sequence ID" value="MFD1362660.1"/>
    <property type="molecule type" value="Genomic_DNA"/>
</dbReference>
<evidence type="ECO:0000313" key="5">
    <source>
        <dbReference type="EMBL" id="MFD1362660.1"/>
    </source>
</evidence>
<dbReference type="PANTHER" id="PTHR42781:SF4">
    <property type="entry name" value="SPERMIDINE_PUTRESCINE IMPORT ATP-BINDING PROTEIN POTA"/>
    <property type="match status" value="1"/>
</dbReference>